<sequence>MKKIWIFILISFFINTAFALQDKTVTTVIERSPVPVVVNVSNQYWVETISICNTTPNSIPLNDIELDFNYSVPMPTNIWGQPWAAWRVASQQGTKVVLLGGAQFTLKPDPHCDYPLTIQFNAAPDLPAPTGPFVFLAAGITPPNDTGNLKISVPSAPEAGLSTPQVTVTGMGQTLNQNVNWGTNWELDNLTAGTYTITSSNVSNGTHSYQSAPVNVSVSAQQTVQASVKYTLVPPTTGNLTINIPTEPTAGLNNPQISVTGMGQTYNQMVKWGTQWKLTSLAEGSYNISSSSVSNGTSTYQAAPVNANVSSQETTQVTMVYTPSQLPMGYGNGTWVYDTTYDSNGRKTGTKPGLFAADINQYNTKAGVGHKITRIFSYGGDMEMSCKGSGGSSSTTPCTAENMHVYYQPQSTTAYFNAARDTSNPVEMYPTLDGVVGGPYLKTFNNLTQKEASIYADNVASLYCADDNVSGVSFDLEPFDIDQPGQAYFFAQIAKNFAGQHNGPNQEDPYHCVDAAHPHGRTFSVFTTASHVNSTFAKIFNQYGNGYVIDSLYDLGSNPGGVANSLSNYTKFVNAEVVRMKNNAKTYQVKYQFGIPASASVHEFETVNGQSSGVSQIDYLQAAINAINDNARNDPYYLGADIWAWHQMMIWSGKIFTPALPSSEILNYLASSL</sequence>
<dbReference type="AlphaFoldDB" id="A0A378LNN5"/>
<dbReference type="STRING" id="1122170.GCA_000701265_02210"/>
<keyword evidence="3" id="KW-1185">Reference proteome</keyword>
<organism evidence="2 3">
    <name type="scientific">Legionella wadsworthii</name>
    <dbReference type="NCBI Taxonomy" id="28088"/>
    <lineage>
        <taxon>Bacteria</taxon>
        <taxon>Pseudomonadati</taxon>
        <taxon>Pseudomonadota</taxon>
        <taxon>Gammaproteobacteria</taxon>
        <taxon>Legionellales</taxon>
        <taxon>Legionellaceae</taxon>
        <taxon>Legionella</taxon>
    </lineage>
</organism>
<evidence type="ECO:0000313" key="2">
    <source>
        <dbReference type="EMBL" id="STY28297.1"/>
    </source>
</evidence>
<protein>
    <recommendedName>
        <fullName evidence="4">Chitinase</fullName>
    </recommendedName>
</protein>
<evidence type="ECO:0000256" key="1">
    <source>
        <dbReference type="SAM" id="SignalP"/>
    </source>
</evidence>
<name>A0A378LNN5_9GAMM</name>
<accession>A0A378LNN5</accession>
<proteinExistence type="predicted"/>
<evidence type="ECO:0000313" key="3">
    <source>
        <dbReference type="Proteomes" id="UP000255297"/>
    </source>
</evidence>
<dbReference type="Proteomes" id="UP000255297">
    <property type="component" value="Unassembled WGS sequence"/>
</dbReference>
<feature type="chain" id="PRO_5016921134" description="Chitinase" evidence="1">
    <location>
        <begin position="20"/>
        <end position="673"/>
    </location>
</feature>
<dbReference type="EMBL" id="UGPB01000001">
    <property type="protein sequence ID" value="STY28297.1"/>
    <property type="molecule type" value="Genomic_DNA"/>
</dbReference>
<feature type="signal peptide" evidence="1">
    <location>
        <begin position="1"/>
        <end position="19"/>
    </location>
</feature>
<dbReference type="RefSeq" id="WP_031562781.1">
    <property type="nucleotide sequence ID" value="NZ_CAAAIS010000002.1"/>
</dbReference>
<gene>
    <name evidence="2" type="ORF">NCTC11532_00467</name>
</gene>
<reference evidence="2 3" key="1">
    <citation type="submission" date="2018-06" db="EMBL/GenBank/DDBJ databases">
        <authorList>
            <consortium name="Pathogen Informatics"/>
            <person name="Doyle S."/>
        </authorList>
    </citation>
    <scope>NUCLEOTIDE SEQUENCE [LARGE SCALE GENOMIC DNA]</scope>
    <source>
        <strain evidence="2 3">NCTC11532</strain>
    </source>
</reference>
<dbReference type="OrthoDB" id="5188189at2"/>
<evidence type="ECO:0008006" key="4">
    <source>
        <dbReference type="Google" id="ProtNLM"/>
    </source>
</evidence>
<keyword evidence="1" id="KW-0732">Signal</keyword>